<evidence type="ECO:0000313" key="1">
    <source>
        <dbReference type="EMBL" id="MDI9241935.1"/>
    </source>
</evidence>
<dbReference type="InterPro" id="IPR036209">
    <property type="entry name" value="YwmB-like_sf"/>
</dbReference>
<dbReference type="Gene3D" id="3.30.360.40">
    <property type="entry name" value="YwmB-like"/>
    <property type="match status" value="1"/>
</dbReference>
<protein>
    <submittedName>
        <fullName evidence="1">YwmB family TATA-box binding protein</fullName>
    </submittedName>
</protein>
<gene>
    <name evidence="1" type="ORF">QJ036_05505</name>
</gene>
<keyword evidence="2" id="KW-1185">Reference proteome</keyword>
<dbReference type="RefSeq" id="WP_283230442.1">
    <property type="nucleotide sequence ID" value="NZ_JASGBQ010000006.1"/>
</dbReference>
<dbReference type="AlphaFoldDB" id="A0AAP4BA70"/>
<sequence length="241" mass="26685">MERLGKKPGLRQKLLLAFLLLVIMCFLAVLQAVGRMEEPGETVFTAFEKANFAELSCYIHREGYLDDAFYLQEEKDAFLENAYRSWEDGGLTLSFLTKEEPAGECEVRQKNYIRAELQIGDLTGQGGAERALEERQRLLAFTDRLGIGGTVYLELTGSFAGQLSGEEKHIAAESLLESMGAEQIASVDVEDLYTVYAYAGGAGETRELPEGAVNLNLAVSYDEVLDRTVFHLGCPMIAVDY</sequence>
<proteinExistence type="predicted"/>
<evidence type="ECO:0000313" key="2">
    <source>
        <dbReference type="Proteomes" id="UP001300383"/>
    </source>
</evidence>
<reference evidence="1 2" key="1">
    <citation type="submission" date="2023-05" db="EMBL/GenBank/DDBJ databases">
        <title>[ruminococcus] sp. nov., isolated from a pig farm feces dump.</title>
        <authorList>
            <person name="Chang Y.-H."/>
        </authorList>
    </citation>
    <scope>NUCLEOTIDE SEQUENCE [LARGE SCALE GENOMIC DNA]</scope>
    <source>
        <strain evidence="1 2">YH-rum2234</strain>
    </source>
</reference>
<organism evidence="1 2">
    <name type="scientific">Fusibacillus kribbianus</name>
    <dbReference type="NCBI Taxonomy" id="3044208"/>
    <lineage>
        <taxon>Bacteria</taxon>
        <taxon>Bacillati</taxon>
        <taxon>Bacillota</taxon>
        <taxon>Clostridia</taxon>
        <taxon>Lachnospirales</taxon>
        <taxon>Lachnospiraceae</taxon>
        <taxon>Fusibacillus</taxon>
    </lineage>
</organism>
<dbReference type="SUPFAM" id="SSF143842">
    <property type="entry name" value="YwmB-like"/>
    <property type="match status" value="1"/>
</dbReference>
<dbReference type="Pfam" id="PF08680">
    <property type="entry name" value="DUF1779"/>
    <property type="match status" value="1"/>
</dbReference>
<comment type="caution">
    <text evidence="1">The sequence shown here is derived from an EMBL/GenBank/DDBJ whole genome shotgun (WGS) entry which is preliminary data.</text>
</comment>
<accession>A0AAP4BA70</accession>
<dbReference type="InterPro" id="IPR014794">
    <property type="entry name" value="DUF1779"/>
</dbReference>
<dbReference type="Proteomes" id="UP001300383">
    <property type="component" value="Unassembled WGS sequence"/>
</dbReference>
<name>A0AAP4BA70_9FIRM</name>
<dbReference type="EMBL" id="JASGBQ010000006">
    <property type="protein sequence ID" value="MDI9241935.1"/>
    <property type="molecule type" value="Genomic_DNA"/>
</dbReference>